<dbReference type="SUPFAM" id="SSF51735">
    <property type="entry name" value="NAD(P)-binding Rossmann-fold domains"/>
    <property type="match status" value="1"/>
</dbReference>
<evidence type="ECO:0000313" key="2">
    <source>
        <dbReference type="EMBL" id="OWQ57448.1"/>
    </source>
</evidence>
<organism evidence="2 3">
    <name type="scientific">Stenotrophomonas maltophilia</name>
    <name type="common">Pseudomonas maltophilia</name>
    <name type="synonym">Xanthomonas maltophilia</name>
    <dbReference type="NCBI Taxonomy" id="40324"/>
    <lineage>
        <taxon>Bacteria</taxon>
        <taxon>Pseudomonadati</taxon>
        <taxon>Pseudomonadota</taxon>
        <taxon>Gammaproteobacteria</taxon>
        <taxon>Lysobacterales</taxon>
        <taxon>Lysobacteraceae</taxon>
        <taxon>Stenotrophomonas</taxon>
        <taxon>Stenotrophomonas maltophilia group</taxon>
    </lineage>
</organism>
<dbReference type="Proteomes" id="UP000198157">
    <property type="component" value="Unassembled WGS sequence"/>
</dbReference>
<reference evidence="2 3" key="1">
    <citation type="submission" date="2017-06" db="EMBL/GenBank/DDBJ databases">
        <authorList>
            <person name="Kim H.J."/>
            <person name="Triplett B.A."/>
        </authorList>
    </citation>
    <scope>NUCLEOTIDE SEQUENCE [LARGE SCALE GENOMIC DNA]</scope>
    <source>
        <strain evidence="2 3">13146</strain>
    </source>
</reference>
<name>A0A246HSB6_STEMA</name>
<dbReference type="AlphaFoldDB" id="A0A246HSB6"/>
<dbReference type="Gene3D" id="3.40.50.720">
    <property type="entry name" value="NAD(P)-binding Rossmann-like Domain"/>
    <property type="match status" value="1"/>
</dbReference>
<feature type="domain" description="NAD(P)-binding" evidence="1">
    <location>
        <begin position="7"/>
        <end position="173"/>
    </location>
</feature>
<dbReference type="InterPro" id="IPR036291">
    <property type="entry name" value="NAD(P)-bd_dom_sf"/>
</dbReference>
<dbReference type="EMBL" id="NIVS01000001">
    <property type="protein sequence ID" value="OWQ57448.1"/>
    <property type="molecule type" value="Genomic_DNA"/>
</dbReference>
<sequence length="212" mass="22123">MKIALVGATGNIGREIARQALARGHQVTAIVRRETGLPAELDGAQLAVAALDDTDALAAVIAGHDVLASAFGPRPGDAPSTVTTTTAALVAAARQAGVPRFIMVGGAGSLEVAPGVQLVDTEGFPDAYKPVALAARETLKQLRAVDDLDWTFYSPAAEIGPGPQRGGFRTQARNFLVGADGHSRISYPDYADAFINEIETPQYVRQIATVAY</sequence>
<dbReference type="CDD" id="cd05244">
    <property type="entry name" value="BVR-B_like_SDR_a"/>
    <property type="match status" value="1"/>
</dbReference>
<evidence type="ECO:0000259" key="1">
    <source>
        <dbReference type="Pfam" id="PF13460"/>
    </source>
</evidence>
<evidence type="ECO:0000313" key="3">
    <source>
        <dbReference type="Proteomes" id="UP000198157"/>
    </source>
</evidence>
<proteinExistence type="predicted"/>
<dbReference type="Pfam" id="PF13460">
    <property type="entry name" value="NAD_binding_10"/>
    <property type="match status" value="1"/>
</dbReference>
<dbReference type="GO" id="GO:0016646">
    <property type="term" value="F:oxidoreductase activity, acting on the CH-NH group of donors, NAD or NADP as acceptor"/>
    <property type="evidence" value="ECO:0007669"/>
    <property type="project" value="TreeGrafter"/>
</dbReference>
<accession>A0A246HSB6</accession>
<protein>
    <submittedName>
        <fullName evidence="2">3-beta hydroxysteroid dehydrogenase</fullName>
    </submittedName>
</protein>
<dbReference type="InterPro" id="IPR051606">
    <property type="entry name" value="Polyketide_Oxido-like"/>
</dbReference>
<dbReference type="PANTHER" id="PTHR43355">
    <property type="entry name" value="FLAVIN REDUCTASE (NADPH)"/>
    <property type="match status" value="1"/>
</dbReference>
<comment type="caution">
    <text evidence="2">The sequence shown here is derived from an EMBL/GenBank/DDBJ whole genome shotgun (WGS) entry which is preliminary data.</text>
</comment>
<dbReference type="OrthoDB" id="7352421at2"/>
<gene>
    <name evidence="2" type="ORF">CEE60_00010</name>
</gene>
<dbReference type="InterPro" id="IPR016040">
    <property type="entry name" value="NAD(P)-bd_dom"/>
</dbReference>
<dbReference type="PANTHER" id="PTHR43355:SF2">
    <property type="entry name" value="FLAVIN REDUCTASE (NADPH)"/>
    <property type="match status" value="1"/>
</dbReference>